<dbReference type="PANTHER" id="PTHR12461">
    <property type="entry name" value="HYPOXIA-INDUCIBLE FACTOR 1 ALPHA INHIBITOR-RELATED"/>
    <property type="match status" value="1"/>
</dbReference>
<dbReference type="InterPro" id="IPR041667">
    <property type="entry name" value="Cupin_8"/>
</dbReference>
<comment type="caution">
    <text evidence="2">The sequence shown here is derived from an EMBL/GenBank/DDBJ whole genome shotgun (WGS) entry which is preliminary data.</text>
</comment>
<proteinExistence type="predicted"/>
<dbReference type="InterPro" id="IPR003347">
    <property type="entry name" value="JmjC_dom"/>
</dbReference>
<accession>A0A813JTJ5</accession>
<feature type="domain" description="JmjC" evidence="1">
    <location>
        <begin position="181"/>
        <end position="331"/>
    </location>
</feature>
<evidence type="ECO:0000259" key="1">
    <source>
        <dbReference type="PROSITE" id="PS51184"/>
    </source>
</evidence>
<dbReference type="EMBL" id="CAJNNW010026246">
    <property type="protein sequence ID" value="CAE8683930.1"/>
    <property type="molecule type" value="Genomic_DNA"/>
</dbReference>
<dbReference type="SMART" id="SM00558">
    <property type="entry name" value="JmjC"/>
    <property type="match status" value="1"/>
</dbReference>
<dbReference type="PANTHER" id="PTHR12461:SF105">
    <property type="entry name" value="HYPOXIA-INDUCIBLE FACTOR 1-ALPHA INHIBITOR"/>
    <property type="match status" value="1"/>
</dbReference>
<dbReference type="AlphaFoldDB" id="A0A813JTJ5"/>
<dbReference type="PROSITE" id="PS51184">
    <property type="entry name" value="JMJC"/>
    <property type="match status" value="1"/>
</dbReference>
<dbReference type="Pfam" id="PF13621">
    <property type="entry name" value="Cupin_8"/>
    <property type="match status" value="1"/>
</dbReference>
<reference evidence="2" key="1">
    <citation type="submission" date="2021-02" db="EMBL/GenBank/DDBJ databases">
        <authorList>
            <person name="Dougan E. K."/>
            <person name="Rhodes N."/>
            <person name="Thang M."/>
            <person name="Chan C."/>
        </authorList>
    </citation>
    <scope>NUCLEOTIDE SEQUENCE</scope>
</reference>
<evidence type="ECO:0000313" key="2">
    <source>
        <dbReference type="EMBL" id="CAE8683930.1"/>
    </source>
</evidence>
<gene>
    <name evidence="2" type="ORF">PGLA2088_LOCUS23708</name>
</gene>
<dbReference type="Gene3D" id="2.60.120.650">
    <property type="entry name" value="Cupin"/>
    <property type="match status" value="1"/>
</dbReference>
<dbReference type="Proteomes" id="UP000626109">
    <property type="component" value="Unassembled WGS sequence"/>
</dbReference>
<feature type="non-terminal residue" evidence="2">
    <location>
        <position position="331"/>
    </location>
</feature>
<evidence type="ECO:0000313" key="3">
    <source>
        <dbReference type="Proteomes" id="UP000626109"/>
    </source>
</evidence>
<protein>
    <recommendedName>
        <fullName evidence="1">JmjC domain-containing protein</fullName>
    </recommendedName>
</protein>
<sequence>LVAASVPDAYEAMRHADLALLLCPDLPIEALHDLAISCNARCQALVPGLEEGLAWQIPSRLPSSPKVPKLRYPLPRLACIDLPVAGFREKLFRAREPAVIEGHLACAGWGACERWADLRMWASRHGHRAVPIEMGSREGDVGTAALTSSTEAEGSIPLGDFVRKFLVPSNAASAESSCEPPASEAPDEWSAAPVIPELRADISSVPLYCGLGQLQTVNVWMGTAGTVTALHYDLDDNFLVQVAGFKYVRLYSTDEADRLYAMEAPRDSSKKHGASFSPVRIEKPDLEAHPNFADAPYLETILGPGDMLFIPRHWWHYIRSLTTSVSVNFWF</sequence>
<organism evidence="2 3">
    <name type="scientific">Polarella glacialis</name>
    <name type="common">Dinoflagellate</name>
    <dbReference type="NCBI Taxonomy" id="89957"/>
    <lineage>
        <taxon>Eukaryota</taxon>
        <taxon>Sar</taxon>
        <taxon>Alveolata</taxon>
        <taxon>Dinophyceae</taxon>
        <taxon>Suessiales</taxon>
        <taxon>Suessiaceae</taxon>
        <taxon>Polarella</taxon>
    </lineage>
</organism>
<dbReference type="SUPFAM" id="SSF51197">
    <property type="entry name" value="Clavaminate synthase-like"/>
    <property type="match status" value="1"/>
</dbReference>
<name>A0A813JTJ5_POLGL</name>